<dbReference type="AlphaFoldDB" id="A0A0C9U5I9"/>
<reference evidence="2 3" key="1">
    <citation type="submission" date="2014-06" db="EMBL/GenBank/DDBJ databases">
        <title>Evolutionary Origins and Diversification of the Mycorrhizal Mutualists.</title>
        <authorList>
            <consortium name="DOE Joint Genome Institute"/>
            <consortium name="Mycorrhizal Genomics Consortium"/>
            <person name="Kohler A."/>
            <person name="Kuo A."/>
            <person name="Nagy L.G."/>
            <person name="Floudas D."/>
            <person name="Copeland A."/>
            <person name="Barry K.W."/>
            <person name="Cichocki N."/>
            <person name="Veneault-Fourrey C."/>
            <person name="LaButti K."/>
            <person name="Lindquist E.A."/>
            <person name="Lipzen A."/>
            <person name="Lundell T."/>
            <person name="Morin E."/>
            <person name="Murat C."/>
            <person name="Riley R."/>
            <person name="Ohm R."/>
            <person name="Sun H."/>
            <person name="Tunlid A."/>
            <person name="Henrissat B."/>
            <person name="Grigoriev I.V."/>
            <person name="Hibbett D.S."/>
            <person name="Martin F."/>
        </authorList>
    </citation>
    <scope>NUCLEOTIDE SEQUENCE [LARGE SCALE GENOMIC DNA]</scope>
    <source>
        <strain evidence="2 3">SS14</strain>
    </source>
</reference>
<name>A0A0C9U5I9_SPHS4</name>
<accession>A0A0C9U5I9</accession>
<protein>
    <submittedName>
        <fullName evidence="2">Uncharacterized protein</fullName>
    </submittedName>
</protein>
<dbReference type="EMBL" id="KN837281">
    <property type="protein sequence ID" value="KIJ29544.1"/>
    <property type="molecule type" value="Genomic_DNA"/>
</dbReference>
<feature type="region of interest" description="Disordered" evidence="1">
    <location>
        <begin position="1"/>
        <end position="86"/>
    </location>
</feature>
<organism evidence="2 3">
    <name type="scientific">Sphaerobolus stellatus (strain SS14)</name>
    <dbReference type="NCBI Taxonomy" id="990650"/>
    <lineage>
        <taxon>Eukaryota</taxon>
        <taxon>Fungi</taxon>
        <taxon>Dikarya</taxon>
        <taxon>Basidiomycota</taxon>
        <taxon>Agaricomycotina</taxon>
        <taxon>Agaricomycetes</taxon>
        <taxon>Phallomycetidae</taxon>
        <taxon>Geastrales</taxon>
        <taxon>Sphaerobolaceae</taxon>
        <taxon>Sphaerobolus</taxon>
    </lineage>
</organism>
<dbReference type="HOGENOM" id="CLU_1723499_0_0_1"/>
<keyword evidence="3" id="KW-1185">Reference proteome</keyword>
<evidence type="ECO:0000313" key="2">
    <source>
        <dbReference type="EMBL" id="KIJ29544.1"/>
    </source>
</evidence>
<proteinExistence type="predicted"/>
<feature type="compositionally biased region" description="Polar residues" evidence="1">
    <location>
        <begin position="19"/>
        <end position="36"/>
    </location>
</feature>
<sequence>MTKHTVAHLGLSLPRTGRGASSQPENTPSEPSTQEGPSRVPIPGTTDGNRPAIPPTTQQPPHGSTPPQRPADPRPNDHNTEADQQELIRAEIRRLQDLLLPTVSSDPPRREVLYVDPSGLAAPVVPSPTKIPTFPLNEILPGFKANTLELRK</sequence>
<dbReference type="Proteomes" id="UP000054279">
    <property type="component" value="Unassembled WGS sequence"/>
</dbReference>
<feature type="compositionally biased region" description="Pro residues" evidence="1">
    <location>
        <begin position="52"/>
        <end position="70"/>
    </location>
</feature>
<evidence type="ECO:0000313" key="3">
    <source>
        <dbReference type="Proteomes" id="UP000054279"/>
    </source>
</evidence>
<gene>
    <name evidence="2" type="ORF">M422DRAFT_54139</name>
</gene>
<evidence type="ECO:0000256" key="1">
    <source>
        <dbReference type="SAM" id="MobiDB-lite"/>
    </source>
</evidence>
<feature type="compositionally biased region" description="Basic and acidic residues" evidence="1">
    <location>
        <begin position="71"/>
        <end position="86"/>
    </location>
</feature>